<accession>A0ABR3S7M2</accession>
<sequence length="717" mass="80859">MAFSVANLIKKAPVAPSKLASTRKLLERYADYDISTSDAAKGERGIVVLPLNGDEPIYATVEEYYTSDGNVKTSERKKGLAGTASQYQVEQTQLAILTAEARNLFFRGKLPVGWELKSLFGNVEEVSDEDFHEVKDLGADGKTPEAKPRGAFSGSEPARESMDLSALPLHYLIPGIDFLPGIDILNYIEVGMVQVENGQESLLPARSHKYDDDKDLEEIYNEYESLEKYVYPSLFATDAPKQDSSDVSTQSLNNADYETRSHLYHTSLYGTEDRKNDQAVHFYDSATGRDIGFTAMSHLLNPPRHEPHVRRAEDDCEDEDLEVTEFIYDNINAELEDFFLYFDNNEPDGLNPMLYTDVRQDAEEELDAASIPDDMQPMMFSSYYEPPRGSKSIYREPPELRGPVRRPVWKALDDTMPQIAEVMTPPAHFARFSWSQFQLPDYVLDAEAVFDSEVWHNNVLLELSFPINETQKIELLQAVDISSNLPNPPSDAGGAESLSTCSSKRSSFESVHRFDVMAQAVTEFTVDYIAQIRECNAVHMLVTRARITKDQDSKTVSKFGGESMNDMALFVQTLYKASSASVAGAQDSLYILRILLDVVVEVAGGLEYIQPDVETQTLVECMWDTTFSCMEAIESAHQEMLTKPGLRLFKQKLVDEMAQTERLVWSDWLCNMGDSVAEEEENSKTPSMTQEFLWSSTVWWHARIYEAIRRLDGDSLT</sequence>
<protein>
    <submittedName>
        <fullName evidence="2">Uncharacterized protein</fullName>
    </submittedName>
</protein>
<keyword evidence="3" id="KW-1185">Reference proteome</keyword>
<evidence type="ECO:0000313" key="3">
    <source>
        <dbReference type="Proteomes" id="UP001521785"/>
    </source>
</evidence>
<organism evidence="2 3">
    <name type="scientific">Paraconiothyrium brasiliense</name>
    <dbReference type="NCBI Taxonomy" id="300254"/>
    <lineage>
        <taxon>Eukaryota</taxon>
        <taxon>Fungi</taxon>
        <taxon>Dikarya</taxon>
        <taxon>Ascomycota</taxon>
        <taxon>Pezizomycotina</taxon>
        <taxon>Dothideomycetes</taxon>
        <taxon>Pleosporomycetidae</taxon>
        <taxon>Pleosporales</taxon>
        <taxon>Massarineae</taxon>
        <taxon>Didymosphaeriaceae</taxon>
        <taxon>Paraconiothyrium</taxon>
    </lineage>
</organism>
<dbReference type="EMBL" id="JAKJXO020000001">
    <property type="protein sequence ID" value="KAL1612680.1"/>
    <property type="molecule type" value="Genomic_DNA"/>
</dbReference>
<evidence type="ECO:0000256" key="1">
    <source>
        <dbReference type="SAM" id="MobiDB-lite"/>
    </source>
</evidence>
<proteinExistence type="predicted"/>
<dbReference type="Proteomes" id="UP001521785">
    <property type="component" value="Unassembled WGS sequence"/>
</dbReference>
<reference evidence="2 3" key="1">
    <citation type="submission" date="2024-02" db="EMBL/GenBank/DDBJ databases">
        <title>De novo assembly and annotation of 12 fungi associated with fruit tree decline syndrome in Ontario, Canada.</title>
        <authorList>
            <person name="Sulman M."/>
            <person name="Ellouze W."/>
            <person name="Ilyukhin E."/>
        </authorList>
    </citation>
    <scope>NUCLEOTIDE SEQUENCE [LARGE SCALE GENOMIC DNA]</scope>
    <source>
        <strain evidence="2 3">M42-189</strain>
    </source>
</reference>
<name>A0ABR3S7M2_9PLEO</name>
<comment type="caution">
    <text evidence="2">The sequence shown here is derived from an EMBL/GenBank/DDBJ whole genome shotgun (WGS) entry which is preliminary data.</text>
</comment>
<feature type="compositionally biased region" description="Basic and acidic residues" evidence="1">
    <location>
        <begin position="136"/>
        <end position="148"/>
    </location>
</feature>
<feature type="region of interest" description="Disordered" evidence="1">
    <location>
        <begin position="136"/>
        <end position="157"/>
    </location>
</feature>
<gene>
    <name evidence="2" type="ORF">SLS60_000909</name>
</gene>
<evidence type="ECO:0000313" key="2">
    <source>
        <dbReference type="EMBL" id="KAL1612680.1"/>
    </source>
</evidence>